<dbReference type="Proteomes" id="UP000006924">
    <property type="component" value="Chromosome"/>
</dbReference>
<dbReference type="InterPro" id="IPR014001">
    <property type="entry name" value="Helicase_ATP-bd"/>
</dbReference>
<dbReference type="SUPFAM" id="SSF52540">
    <property type="entry name" value="P-loop containing nucleoside triphosphate hydrolases"/>
    <property type="match status" value="1"/>
</dbReference>
<dbReference type="PROSITE" id="PS51192">
    <property type="entry name" value="HELICASE_ATP_BIND_1"/>
    <property type="match status" value="1"/>
</dbReference>
<evidence type="ECO:0000259" key="3">
    <source>
        <dbReference type="PROSITE" id="PS51192"/>
    </source>
</evidence>
<proteinExistence type="predicted"/>
<dbReference type="InterPro" id="IPR001650">
    <property type="entry name" value="Helicase_C-like"/>
</dbReference>
<organism evidence="5 6">
    <name type="scientific">Acinetobacter baumannii (strain AB307-0294)</name>
    <dbReference type="NCBI Taxonomy" id="557600"/>
    <lineage>
        <taxon>Bacteria</taxon>
        <taxon>Pseudomonadati</taxon>
        <taxon>Pseudomonadota</taxon>
        <taxon>Gammaproteobacteria</taxon>
        <taxon>Moraxellales</taxon>
        <taxon>Moraxellaceae</taxon>
        <taxon>Acinetobacter</taxon>
        <taxon>Acinetobacter calcoaceticus/baumannii complex</taxon>
    </lineage>
</organism>
<gene>
    <name evidence="5" type="ORF">ABBFA_00227</name>
</gene>
<dbReference type="PROSITE" id="PS51194">
    <property type="entry name" value="HELICASE_CTER"/>
    <property type="match status" value="1"/>
</dbReference>
<dbReference type="KEGG" id="abb:ABBFA_00227"/>
<sequence>MSILPKSQEIVLTAKQRISDSLNFLSPGHSLIQGGTGIGKSTFVMKYLAQNNQIVMLCPLVAQVEQLQQIYGDNGAYVFIHGNQSISKNEIPAVIRKHLVMTYDQFAKFEPYLSSKAIIVVDEVQKLYSVGTYREKPIQYILEVVKNQKFERIVFLTATLTSHLFEKLNIQISQYYKFTQTSQHQRSISIVNPTTFNSRYWVYDVLKRLKKLQKKQCKKVIVIRVNDIEIAKQVKEIYKKEGFNTQLINSKEMSNPDCQELLSLERINTEYDAVICTSILDEAINLKNGNEEIDSIHIVGDSTHPEEVVQFIGRLRVANPPVYIHLPTPINNTKINFSKQHTKYIAQNDNTYQKVSLFLKEIRVFLNAERFTGFEDIVSTKIDKTKIMNGLTNGLIGCKGFWSDNQTIGLNIASIVARFYRLDTQQCYSNVNYLKQRLLQFLPDANVTVIKNDNPLPQEIEDAFSESEKTLEEQRKDTVIQVRRSLLLTLHKVKTFKEFKKKIDHLPIHESPEFEDDENPIRMEIYKEAMQLSERLDNLKDVCLSIKRDHTDKIIKLSHEYQSNPIVISVMQQLRTAYQRKEFKEQIHSYDEITQLMNKGLQKIADKKSIMESLKRYPNKYVEVTADTTLQFKAGKSILFLQKYCFIRVLNFKKPYQLKKVQFKGLTAFGYGFNEFSVRSKKTMLLEEKRYNARTGQLVEE</sequence>
<dbReference type="GO" id="GO:0003676">
    <property type="term" value="F:nucleic acid binding"/>
    <property type="evidence" value="ECO:0007669"/>
    <property type="project" value="InterPro"/>
</dbReference>
<feature type="domain" description="Helicase C-terminal" evidence="4">
    <location>
        <begin position="204"/>
        <end position="363"/>
    </location>
</feature>
<dbReference type="InterPro" id="IPR011545">
    <property type="entry name" value="DEAD/DEAH_box_helicase_dom"/>
</dbReference>
<feature type="domain" description="Helicase ATP-binding" evidence="3">
    <location>
        <begin position="21"/>
        <end position="178"/>
    </location>
</feature>
<evidence type="ECO:0000313" key="5">
    <source>
        <dbReference type="EMBL" id="ATY42701.1"/>
    </source>
</evidence>
<dbReference type="Pfam" id="PF00270">
    <property type="entry name" value="DEAD"/>
    <property type="match status" value="1"/>
</dbReference>
<evidence type="ECO:0000313" key="6">
    <source>
        <dbReference type="Proteomes" id="UP000006924"/>
    </source>
</evidence>
<evidence type="ECO:0000256" key="1">
    <source>
        <dbReference type="ARBA" id="ARBA00022741"/>
    </source>
</evidence>
<evidence type="ECO:0008006" key="7">
    <source>
        <dbReference type="Google" id="ProtNLM"/>
    </source>
</evidence>
<dbReference type="RefSeq" id="WP_000025676.1">
    <property type="nucleotide sequence ID" value="NZ_CP001172.1"/>
</dbReference>
<keyword evidence="2" id="KW-0067">ATP-binding</keyword>
<accession>A0A5K6CLJ5</accession>
<dbReference type="EMBL" id="CP001172">
    <property type="protein sequence ID" value="ATY42701.1"/>
    <property type="molecule type" value="Genomic_DNA"/>
</dbReference>
<name>A0A5K6CLJ5_ACIB3</name>
<evidence type="ECO:0000256" key="2">
    <source>
        <dbReference type="ARBA" id="ARBA00022840"/>
    </source>
</evidence>
<reference evidence="5 6" key="1">
    <citation type="journal article" date="2008" name="J. Bacteriol.">
        <title>Comparative genome sequence analysis of multidrug-resistant Acinetobacter baumannii.</title>
        <authorList>
            <person name="Adams M.D."/>
            <person name="Goglin K."/>
            <person name="Molyneaux N."/>
            <person name="Hujer K.M."/>
            <person name="Lavender H."/>
            <person name="Jamison J.J."/>
            <person name="MacDonald I.J."/>
            <person name="Martin K.M."/>
            <person name="Russo T."/>
            <person name="Campagnari A.A."/>
            <person name="Hujer A.M."/>
            <person name="Bonomo R.A."/>
            <person name="Gill S.R."/>
        </authorList>
    </citation>
    <scope>NUCLEOTIDE SEQUENCE [LARGE SCALE GENOMIC DNA]</scope>
    <source>
        <strain evidence="5 6">AB307-0294</strain>
    </source>
</reference>
<dbReference type="AlphaFoldDB" id="A0A5K6CLJ5"/>
<dbReference type="GO" id="GO:0005524">
    <property type="term" value="F:ATP binding"/>
    <property type="evidence" value="ECO:0007669"/>
    <property type="project" value="UniProtKB-KW"/>
</dbReference>
<evidence type="ECO:0000259" key="4">
    <source>
        <dbReference type="PROSITE" id="PS51194"/>
    </source>
</evidence>
<dbReference type="Gene3D" id="3.40.50.300">
    <property type="entry name" value="P-loop containing nucleotide triphosphate hydrolases"/>
    <property type="match status" value="2"/>
</dbReference>
<dbReference type="InterPro" id="IPR027417">
    <property type="entry name" value="P-loop_NTPase"/>
</dbReference>
<keyword evidence="1" id="KW-0547">Nucleotide-binding</keyword>
<dbReference type="SMART" id="SM00487">
    <property type="entry name" value="DEXDc"/>
    <property type="match status" value="1"/>
</dbReference>
<protein>
    <recommendedName>
        <fullName evidence="7">DEAD/DEAH box helicase</fullName>
    </recommendedName>
</protein>